<evidence type="ECO:0000313" key="2">
    <source>
        <dbReference type="EMBL" id="CAF9939788.1"/>
    </source>
</evidence>
<sequence length="360" mass="39339">MVPPPKTPASHRFLPSTSIDKPRPGTRPPPLLQQQVYTPQPSSSSQPQFAVTPKFSFGSSDKKSDHSSRRPPLSSSPFTSGFVTRHDEEIEEPSLEHEKEDVRSLHRPSYRAVPHEIEDPAQPDHEAPSTTPLKRRRLLHPPPSNTEQIIISSSPSSHESPPTTPPPAASASPAAPSTPQPFHPTLPSTHPRFHFTLPTHSSPPPPSTKPSFLFAQPPSTSPHPAALSSPHRRGQKYAPGGLASTVRDWVFETSQEAGRGSRKEDCDHVLRVVDVKSTDNIGEGMTVLEAEAGLPGRKWILIGRPRIKPGEDGDRSSLGMGVKVGIKKPVWELISPDEGTWHVGVEWTVMADQRMGSSER</sequence>
<dbReference type="AlphaFoldDB" id="A0A8H3J3A8"/>
<feature type="compositionally biased region" description="Low complexity" evidence="1">
    <location>
        <begin position="39"/>
        <end position="59"/>
    </location>
</feature>
<reference evidence="2" key="1">
    <citation type="submission" date="2021-03" db="EMBL/GenBank/DDBJ databases">
        <authorList>
            <person name="Tagirdzhanova G."/>
        </authorList>
    </citation>
    <scope>NUCLEOTIDE SEQUENCE</scope>
</reference>
<evidence type="ECO:0000313" key="3">
    <source>
        <dbReference type="Proteomes" id="UP000664521"/>
    </source>
</evidence>
<feature type="compositionally biased region" description="Basic and acidic residues" evidence="1">
    <location>
        <begin position="113"/>
        <end position="127"/>
    </location>
</feature>
<organism evidence="2 3">
    <name type="scientific">Heterodermia speciosa</name>
    <dbReference type="NCBI Taxonomy" id="116794"/>
    <lineage>
        <taxon>Eukaryota</taxon>
        <taxon>Fungi</taxon>
        <taxon>Dikarya</taxon>
        <taxon>Ascomycota</taxon>
        <taxon>Pezizomycotina</taxon>
        <taxon>Lecanoromycetes</taxon>
        <taxon>OSLEUM clade</taxon>
        <taxon>Lecanoromycetidae</taxon>
        <taxon>Caliciales</taxon>
        <taxon>Physciaceae</taxon>
        <taxon>Heterodermia</taxon>
    </lineage>
</organism>
<dbReference type="EMBL" id="CAJPDS010000137">
    <property type="protein sequence ID" value="CAF9939788.1"/>
    <property type="molecule type" value="Genomic_DNA"/>
</dbReference>
<name>A0A8H3J3A8_9LECA</name>
<feature type="compositionally biased region" description="Low complexity" evidence="1">
    <location>
        <begin position="152"/>
        <end position="161"/>
    </location>
</feature>
<keyword evidence="3" id="KW-1185">Reference proteome</keyword>
<gene>
    <name evidence="2" type="ORF">HETSPECPRED_001895</name>
</gene>
<protein>
    <submittedName>
        <fullName evidence="2">Uncharacterized protein</fullName>
    </submittedName>
</protein>
<accession>A0A8H3J3A8</accession>
<dbReference type="Proteomes" id="UP000664521">
    <property type="component" value="Unassembled WGS sequence"/>
</dbReference>
<feature type="region of interest" description="Disordered" evidence="1">
    <location>
        <begin position="1"/>
        <end position="240"/>
    </location>
</feature>
<proteinExistence type="predicted"/>
<evidence type="ECO:0000256" key="1">
    <source>
        <dbReference type="SAM" id="MobiDB-lite"/>
    </source>
</evidence>
<comment type="caution">
    <text evidence="2">The sequence shown here is derived from an EMBL/GenBank/DDBJ whole genome shotgun (WGS) entry which is preliminary data.</text>
</comment>
<feature type="compositionally biased region" description="Basic and acidic residues" evidence="1">
    <location>
        <begin position="84"/>
        <end position="104"/>
    </location>
</feature>
<dbReference type="OrthoDB" id="5389296at2759"/>